<dbReference type="PRINTS" id="PR00986">
    <property type="entry name" value="TRNASYNTHVAL"/>
</dbReference>
<keyword evidence="1 9" id="KW-0963">Cytoplasm</keyword>
<dbReference type="SUPFAM" id="SSF52374">
    <property type="entry name" value="Nucleotidylyl transferase"/>
    <property type="match status" value="1"/>
</dbReference>
<sequence>MKNKYDFLNIEKGRYKIWLERNYFETEKNINKPNFTIVIPPPNITGKLHLGHAWNNILQDILIRRKKMLGFNVLFLPGMDHAGIATQRKIKQKLKKEGFSENNLTKEIFLKYANLWKKKYAENIRFQWSSLGLSLDYKNEKFTLDKELCEVVEKVFIKLYKDNFIYRDYKIINWDSELQTTLSNVEVSYKEINGKLFYLKYFISQNEIKETIDKNFFLEVATTRPETIFADQALMINPLDKRYQNLVGKKFFIPNTKIEIPLIIDNSVDINFGTGVVKVTPAHDENDFKVGKKNNLKNVSCINKNGTMNDNALQYKNLKILECREKLIEELNFKNFVTKIEDYKHSVGFSTISGSMIEPRLSFQWFLKTKKLALFCLKKHKINFFPKRFLNIFNNWLSNFEDWCISRQLWWGHPIPAWYKNNEIKIQSEDPGNGFIKELDVLDTWFSSSLWPLSVLGWNNDVNEFSLFKNRFPLDVLVTGYDILTFWVSKMVLQSMYLTKQIPFKDVCLHGLVRDIKGQKMSKSKGNGIDPIHIINKYGTDSLRWFLSTNSSMGSDLYFDENKVKNSWNFINKIWNISVLIKNNILTNKTDFKKEFLLLPEKALLTQLFQLIKKHNLLYEYYEFNTIGTELYHFIWEDFSNWVLEFLKFSLKEKQNNNINTHKFLLYVLENILKLLHPFIPFVTDFIYESLTQKSILHSQWPKIDYNDQESLKEFNCLKKIIIQMRHFRQSYNLSSKQIFKLYIEAPKLQINKLEILINSLKKFLKASEIELVENIKDNNKYFCLFTEDYFSLFIEKQIFLNLNKGQMKNNFLERKKNILFEVKRSENILNNKMFLKKASSEKIQEEKEKYRKYLEQYNNLVKNITNVDEE</sequence>
<dbReference type="InterPro" id="IPR013155">
    <property type="entry name" value="M/V/L/I-tRNA-synth_anticd-bd"/>
</dbReference>
<evidence type="ECO:0000256" key="5">
    <source>
        <dbReference type="ARBA" id="ARBA00022917"/>
    </source>
</evidence>
<keyword evidence="3 9" id="KW-0547">Nucleotide-binding</keyword>
<evidence type="ECO:0000256" key="1">
    <source>
        <dbReference type="ARBA" id="ARBA00022490"/>
    </source>
</evidence>
<feature type="short sequence motif" description="'HIGH' region" evidence="9">
    <location>
        <begin position="42"/>
        <end position="52"/>
    </location>
</feature>
<keyword evidence="2 9" id="KW-0436">Ligase</keyword>
<dbReference type="Gene3D" id="1.10.730.10">
    <property type="entry name" value="Isoleucyl-tRNA Synthetase, Domain 1"/>
    <property type="match status" value="1"/>
</dbReference>
<dbReference type="InterPro" id="IPR033705">
    <property type="entry name" value="Anticodon_Ia_Val"/>
</dbReference>
<evidence type="ECO:0000256" key="4">
    <source>
        <dbReference type="ARBA" id="ARBA00022840"/>
    </source>
</evidence>
<evidence type="ECO:0000256" key="2">
    <source>
        <dbReference type="ARBA" id="ARBA00022598"/>
    </source>
</evidence>
<comment type="domain">
    <text evidence="9">The C-terminal coiled-coil domain is crucial for aminoacylation activity.</text>
</comment>
<dbReference type="SUPFAM" id="SSF47323">
    <property type="entry name" value="Anticodon-binding domain of a subclass of class I aminoacyl-tRNA synthetases"/>
    <property type="match status" value="1"/>
</dbReference>
<evidence type="ECO:0000259" key="10">
    <source>
        <dbReference type="Pfam" id="PF00133"/>
    </source>
</evidence>
<dbReference type="InterPro" id="IPR014729">
    <property type="entry name" value="Rossmann-like_a/b/a_fold"/>
</dbReference>
<feature type="domain" description="Aminoacyl-tRNA synthetase class Ia" evidence="10">
    <location>
        <begin position="434"/>
        <end position="559"/>
    </location>
</feature>
<feature type="domain" description="Methionyl/Valyl/Leucyl/Isoleucyl-tRNA synthetase anticodon-binding" evidence="11">
    <location>
        <begin position="602"/>
        <end position="738"/>
    </location>
</feature>
<feature type="short sequence motif" description="'KMSKS' region" evidence="9">
    <location>
        <begin position="520"/>
        <end position="524"/>
    </location>
</feature>
<evidence type="ECO:0000313" key="12">
    <source>
        <dbReference type="EMBL" id="MBP3059379.1"/>
    </source>
</evidence>
<evidence type="ECO:0000256" key="6">
    <source>
        <dbReference type="ARBA" id="ARBA00023054"/>
    </source>
</evidence>
<evidence type="ECO:0000256" key="9">
    <source>
        <dbReference type="HAMAP-Rule" id="MF_02004"/>
    </source>
</evidence>
<keyword evidence="6 9" id="KW-0175">Coiled coil</keyword>
<evidence type="ECO:0000259" key="11">
    <source>
        <dbReference type="Pfam" id="PF08264"/>
    </source>
</evidence>
<dbReference type="Pfam" id="PF00133">
    <property type="entry name" value="tRNA-synt_1"/>
    <property type="match status" value="2"/>
</dbReference>
<dbReference type="GO" id="GO:0004832">
    <property type="term" value="F:valine-tRNA ligase activity"/>
    <property type="evidence" value="ECO:0007669"/>
    <property type="project" value="UniProtKB-EC"/>
</dbReference>
<dbReference type="NCBIfam" id="TIGR00422">
    <property type="entry name" value="valS"/>
    <property type="match status" value="1"/>
</dbReference>
<dbReference type="PANTHER" id="PTHR11946">
    <property type="entry name" value="VALYL-TRNA SYNTHETASES"/>
    <property type="match status" value="1"/>
</dbReference>
<comment type="caution">
    <text evidence="12">The sequence shown here is derived from an EMBL/GenBank/DDBJ whole genome shotgun (WGS) entry which is preliminary data.</text>
</comment>
<accession>A0ABS5BIG4</accession>
<dbReference type="PANTHER" id="PTHR11946:SF93">
    <property type="entry name" value="VALINE--TRNA LIGASE, CHLOROPLASTIC_MITOCHONDRIAL 2"/>
    <property type="match status" value="1"/>
</dbReference>
<dbReference type="CDD" id="cd07962">
    <property type="entry name" value="Anticodon_Ia_Val"/>
    <property type="match status" value="1"/>
</dbReference>
<dbReference type="PROSITE" id="PS00178">
    <property type="entry name" value="AA_TRNA_LIGASE_I"/>
    <property type="match status" value="1"/>
</dbReference>
<comment type="subcellular location">
    <subcellularLocation>
        <location evidence="9">Cytoplasm</location>
    </subcellularLocation>
</comment>
<dbReference type="InterPro" id="IPR009008">
    <property type="entry name" value="Val/Leu/Ile-tRNA-synth_edit"/>
</dbReference>
<comment type="subunit">
    <text evidence="9">Monomer.</text>
</comment>
<proteinExistence type="inferred from homology"/>
<evidence type="ECO:0000256" key="3">
    <source>
        <dbReference type="ARBA" id="ARBA00022741"/>
    </source>
</evidence>
<dbReference type="RefSeq" id="WP_138107942.1">
    <property type="nucleotide sequence ID" value="NZ_VBRA02000009.1"/>
</dbReference>
<comment type="catalytic activity">
    <reaction evidence="8 9">
        <text>tRNA(Val) + L-valine + ATP = L-valyl-tRNA(Val) + AMP + diphosphate</text>
        <dbReference type="Rhea" id="RHEA:10704"/>
        <dbReference type="Rhea" id="RHEA-COMP:9672"/>
        <dbReference type="Rhea" id="RHEA-COMP:9708"/>
        <dbReference type="ChEBI" id="CHEBI:30616"/>
        <dbReference type="ChEBI" id="CHEBI:33019"/>
        <dbReference type="ChEBI" id="CHEBI:57762"/>
        <dbReference type="ChEBI" id="CHEBI:78442"/>
        <dbReference type="ChEBI" id="CHEBI:78537"/>
        <dbReference type="ChEBI" id="CHEBI:456215"/>
        <dbReference type="EC" id="6.1.1.9"/>
    </reaction>
</comment>
<gene>
    <name evidence="9" type="primary">valS</name>
    <name evidence="12" type="ORF">FEF22_001095</name>
</gene>
<keyword evidence="13" id="KW-1185">Reference proteome</keyword>
<comment type="similarity">
    <text evidence="9">Belongs to the class-I aminoacyl-tRNA synthetase family. ValS type 1 subfamily.</text>
</comment>
<dbReference type="SUPFAM" id="SSF46589">
    <property type="entry name" value="tRNA-binding arm"/>
    <property type="match status" value="1"/>
</dbReference>
<dbReference type="Proteomes" id="UP001192346">
    <property type="component" value="Unassembled WGS sequence"/>
</dbReference>
<dbReference type="Gene3D" id="3.90.740.10">
    <property type="entry name" value="Valyl/Leucyl/Isoleucyl-tRNA synthetase, editing domain"/>
    <property type="match status" value="1"/>
</dbReference>
<dbReference type="SUPFAM" id="SSF50677">
    <property type="entry name" value="ValRS/IleRS/LeuRS editing domain"/>
    <property type="match status" value="1"/>
</dbReference>
<reference evidence="12" key="1">
    <citation type="submission" date="2019-10" db="EMBL/GenBank/DDBJ databases">
        <title>Whole Genome Sequencing and Characterization of Texas Phoenix Palm Decline Phytoplasma Belongs to Lethal Yellowing (16SrIV) Group.</title>
        <authorList>
            <person name="Bao M."/>
        </authorList>
    </citation>
    <scope>NUCLEOTIDE SEQUENCE [LARGE SCALE GENOMIC DNA]</scope>
    <source>
        <strain evidence="12">ACPD</strain>
    </source>
</reference>
<dbReference type="InterPro" id="IPR002300">
    <property type="entry name" value="aa-tRNA-synth_Ia"/>
</dbReference>
<keyword evidence="5 9" id="KW-0648">Protein biosynthesis</keyword>
<feature type="domain" description="Aminoacyl-tRNA synthetase class Ia" evidence="10">
    <location>
        <begin position="14"/>
        <end position="425"/>
    </location>
</feature>
<dbReference type="Gene3D" id="3.40.50.620">
    <property type="entry name" value="HUPs"/>
    <property type="match status" value="2"/>
</dbReference>
<dbReference type="InterPro" id="IPR002303">
    <property type="entry name" value="Valyl-tRNA_ligase"/>
</dbReference>
<dbReference type="NCBIfam" id="NF004349">
    <property type="entry name" value="PRK05729.1"/>
    <property type="match status" value="1"/>
</dbReference>
<keyword evidence="7 9" id="KW-0030">Aminoacyl-tRNA synthetase</keyword>
<protein>
    <recommendedName>
        <fullName evidence="9">Valine--tRNA ligase</fullName>
        <ecNumber evidence="9">6.1.1.9</ecNumber>
    </recommendedName>
    <alternativeName>
        <fullName evidence="9">Valyl-tRNA synthetase</fullName>
        <shortName evidence="9">ValRS</shortName>
    </alternativeName>
</protein>
<comment type="function">
    <text evidence="9">Catalyzes the attachment of valine to tRNA(Val). As ValRS can inadvertently accommodate and process structurally similar amino acids such as threonine, to avoid such errors, it has a 'posttransfer' editing activity that hydrolyzes mischarged Thr-tRNA(Val) in a tRNA-dependent manner.</text>
</comment>
<dbReference type="InterPro" id="IPR001412">
    <property type="entry name" value="aa-tRNA-synth_I_CS"/>
</dbReference>
<evidence type="ECO:0000313" key="13">
    <source>
        <dbReference type="Proteomes" id="UP001192346"/>
    </source>
</evidence>
<dbReference type="EC" id="6.1.1.9" evidence="9"/>
<dbReference type="Pfam" id="PF08264">
    <property type="entry name" value="Anticodon_1"/>
    <property type="match status" value="1"/>
</dbReference>
<evidence type="ECO:0000256" key="7">
    <source>
        <dbReference type="ARBA" id="ARBA00023146"/>
    </source>
</evidence>
<dbReference type="HAMAP" id="MF_02004">
    <property type="entry name" value="Val_tRNA_synth_type1"/>
    <property type="match status" value="1"/>
</dbReference>
<organism evidence="12 13">
    <name type="scientific">Texas Phoenix palm phytoplasma</name>
    <dbReference type="NCBI Taxonomy" id="176709"/>
    <lineage>
        <taxon>Bacteria</taxon>
        <taxon>Bacillati</taxon>
        <taxon>Mycoplasmatota</taxon>
        <taxon>Mollicutes</taxon>
        <taxon>Acholeplasmatales</taxon>
        <taxon>Acholeplasmataceae</taxon>
        <taxon>Candidatus Phytoplasma</taxon>
        <taxon>16SrIV (Coconut lethal yellows group)</taxon>
    </lineage>
</organism>
<comment type="domain">
    <text evidence="9">ValRS has two distinct active sites: one for aminoacylation and one for editing. The misactivated threonine is translocated from the active site to the editing site.</text>
</comment>
<evidence type="ECO:0000256" key="8">
    <source>
        <dbReference type="ARBA" id="ARBA00047552"/>
    </source>
</evidence>
<dbReference type="InterPro" id="IPR010978">
    <property type="entry name" value="tRNA-bd_arm"/>
</dbReference>
<dbReference type="EMBL" id="VBRA02000009">
    <property type="protein sequence ID" value="MBP3059379.1"/>
    <property type="molecule type" value="Genomic_DNA"/>
</dbReference>
<feature type="coiled-coil region" evidence="9">
    <location>
        <begin position="837"/>
        <end position="871"/>
    </location>
</feature>
<feature type="binding site" evidence="9">
    <location>
        <position position="523"/>
    </location>
    <ligand>
        <name>ATP</name>
        <dbReference type="ChEBI" id="CHEBI:30616"/>
    </ligand>
</feature>
<name>A0ABS5BIG4_9MOLU</name>
<keyword evidence="4 9" id="KW-0067">ATP-binding</keyword>
<dbReference type="InterPro" id="IPR009080">
    <property type="entry name" value="tRNAsynth_Ia_anticodon-bd"/>
</dbReference>